<dbReference type="PRINTS" id="PR00922">
    <property type="entry name" value="DADACBPTASE3"/>
</dbReference>
<proteinExistence type="inferred from homology"/>
<dbReference type="SUPFAM" id="SSF56601">
    <property type="entry name" value="beta-lactamase/transpeptidase-like"/>
    <property type="match status" value="1"/>
</dbReference>
<evidence type="ECO:0000313" key="5">
    <source>
        <dbReference type="Proteomes" id="UP001501035"/>
    </source>
</evidence>
<evidence type="ECO:0000256" key="2">
    <source>
        <dbReference type="ARBA" id="ARBA00022801"/>
    </source>
</evidence>
<keyword evidence="4" id="KW-0121">Carboxypeptidase</keyword>
<dbReference type="Gene3D" id="3.40.710.10">
    <property type="entry name" value="DD-peptidase/beta-lactamase superfamily"/>
    <property type="match status" value="2"/>
</dbReference>
<keyword evidence="3" id="KW-0472">Membrane</keyword>
<name>A0ABP6LAG3_9ACTN</name>
<organism evidence="4 5">
    <name type="scientific">Gordonia defluvii</name>
    <dbReference type="NCBI Taxonomy" id="283718"/>
    <lineage>
        <taxon>Bacteria</taxon>
        <taxon>Bacillati</taxon>
        <taxon>Actinomycetota</taxon>
        <taxon>Actinomycetes</taxon>
        <taxon>Mycobacteriales</taxon>
        <taxon>Gordoniaceae</taxon>
        <taxon>Gordonia</taxon>
    </lineage>
</organism>
<comment type="caution">
    <text evidence="4">The sequence shown here is derived from an EMBL/GenBank/DDBJ whole genome shotgun (WGS) entry which is preliminary data.</text>
</comment>
<keyword evidence="5" id="KW-1185">Reference proteome</keyword>
<dbReference type="RefSeq" id="WP_290706212.1">
    <property type="nucleotide sequence ID" value="NZ_BAAAVS010000020.1"/>
</dbReference>
<sequence>MGLANDAEVAVSGSGKRGTTVRWALIGLLIVALLGGGGVVAGRTLMAGDKIPDGTPARPDLLTPTPAIQPVNPQAPAPSTAGLAMALAKVSNAKDLGELTGQVADPVTGTVLWEKNPGKPLIPASNAKILTAAAALLGMPQDRRLTTTVVAGPNGQVIVRGAGDPTLSAQPAGAPTYYTNAPRIADLVAQIRAAGVKPTSVAVDLSLFTGPTMDRTWDRRDIAGGDIAPIRSLMVDGGRLEALDEYSPRTPEPGIAAGEALAAALGVKGDVEQVRAPEGARTLASVQSAPLATRVNDMMRFSDNVLAETLSLELSLAAGGPGTLEAGAAAVVKTLGDKGFDTTGVTLRDASGLSYANRVPARVLDDMMSGIAGSRYPQLRVLLDGLPIANGTGTLTERFDPRKTSGAGWVRAKTGTLTGVSSLTGIVQTVDGRVLSFALMSNGTSPDVARPALDAVVGKIRDCGCR</sequence>
<evidence type="ECO:0000256" key="3">
    <source>
        <dbReference type="SAM" id="Phobius"/>
    </source>
</evidence>
<comment type="similarity">
    <text evidence="1">Belongs to the peptidase S13 family.</text>
</comment>
<protein>
    <submittedName>
        <fullName evidence="4">D-alanyl-D-alanine carboxypeptidase/D-alanyl-D-alanine-endopeptidase</fullName>
    </submittedName>
</protein>
<dbReference type="Pfam" id="PF02113">
    <property type="entry name" value="Peptidase_S13"/>
    <property type="match status" value="2"/>
</dbReference>
<evidence type="ECO:0000313" key="4">
    <source>
        <dbReference type="EMBL" id="GAA3033714.1"/>
    </source>
</evidence>
<reference evidence="5" key="1">
    <citation type="journal article" date="2019" name="Int. J. Syst. Evol. Microbiol.">
        <title>The Global Catalogue of Microorganisms (GCM) 10K type strain sequencing project: providing services to taxonomists for standard genome sequencing and annotation.</title>
        <authorList>
            <consortium name="The Broad Institute Genomics Platform"/>
            <consortium name="The Broad Institute Genome Sequencing Center for Infectious Disease"/>
            <person name="Wu L."/>
            <person name="Ma J."/>
        </authorList>
    </citation>
    <scope>NUCLEOTIDE SEQUENCE [LARGE SCALE GENOMIC DNA]</scope>
    <source>
        <strain evidence="5">JCM 14234</strain>
    </source>
</reference>
<gene>
    <name evidence="4" type="primary">dacB</name>
    <name evidence="4" type="ORF">GCM10010528_13400</name>
</gene>
<keyword evidence="3" id="KW-1133">Transmembrane helix</keyword>
<dbReference type="InterPro" id="IPR012338">
    <property type="entry name" value="Beta-lactam/transpept-like"/>
</dbReference>
<keyword evidence="4" id="KW-0645">Protease</keyword>
<dbReference type="PANTHER" id="PTHR30023">
    <property type="entry name" value="D-ALANYL-D-ALANINE CARBOXYPEPTIDASE"/>
    <property type="match status" value="1"/>
</dbReference>
<dbReference type="InterPro" id="IPR000667">
    <property type="entry name" value="Peptidase_S13"/>
</dbReference>
<dbReference type="PANTHER" id="PTHR30023:SF0">
    <property type="entry name" value="PENICILLIN-SENSITIVE CARBOXYPEPTIDASE A"/>
    <property type="match status" value="1"/>
</dbReference>
<dbReference type="Proteomes" id="UP001501035">
    <property type="component" value="Unassembled WGS sequence"/>
</dbReference>
<accession>A0ABP6LAG3</accession>
<dbReference type="EMBL" id="BAAAVS010000020">
    <property type="protein sequence ID" value="GAA3033714.1"/>
    <property type="molecule type" value="Genomic_DNA"/>
</dbReference>
<dbReference type="NCBIfam" id="TIGR00666">
    <property type="entry name" value="PBP4"/>
    <property type="match status" value="1"/>
</dbReference>
<evidence type="ECO:0000256" key="1">
    <source>
        <dbReference type="ARBA" id="ARBA00006096"/>
    </source>
</evidence>
<keyword evidence="2" id="KW-0378">Hydrolase</keyword>
<dbReference type="GO" id="GO:0004180">
    <property type="term" value="F:carboxypeptidase activity"/>
    <property type="evidence" value="ECO:0007669"/>
    <property type="project" value="UniProtKB-KW"/>
</dbReference>
<feature type="transmembrane region" description="Helical" evidence="3">
    <location>
        <begin position="20"/>
        <end position="41"/>
    </location>
</feature>
<keyword evidence="3" id="KW-0812">Transmembrane</keyword>